<evidence type="ECO:0000256" key="6">
    <source>
        <dbReference type="SAM" id="MobiDB-lite"/>
    </source>
</evidence>
<dbReference type="CDD" id="cd06124">
    <property type="entry name" value="cupin_NimR-like_N"/>
    <property type="match status" value="1"/>
</dbReference>
<evidence type="ECO:0000313" key="9">
    <source>
        <dbReference type="Proteomes" id="UP000183417"/>
    </source>
</evidence>
<dbReference type="SUPFAM" id="SSF51182">
    <property type="entry name" value="RmlC-like cupins"/>
    <property type="match status" value="1"/>
</dbReference>
<dbReference type="EMBL" id="FNPE01000009">
    <property type="protein sequence ID" value="SDY93839.1"/>
    <property type="molecule type" value="Genomic_DNA"/>
</dbReference>
<dbReference type="RefSeq" id="WP_074922350.1">
    <property type="nucleotide sequence ID" value="NZ_CP141274.1"/>
</dbReference>
<dbReference type="InterPro" id="IPR020449">
    <property type="entry name" value="Tscrpt_reg_AraC-type_HTH"/>
</dbReference>
<protein>
    <submittedName>
        <fullName evidence="8">AraC-type DNA-binding protein</fullName>
    </submittedName>
</protein>
<dbReference type="PROSITE" id="PS01124">
    <property type="entry name" value="HTH_ARAC_FAMILY_2"/>
    <property type="match status" value="1"/>
</dbReference>
<keyword evidence="3 8" id="KW-0238">DNA-binding</keyword>
<organism evidence="8 9">
    <name type="scientific">Delftia lacustris</name>
    <dbReference type="NCBI Taxonomy" id="558537"/>
    <lineage>
        <taxon>Bacteria</taxon>
        <taxon>Pseudomonadati</taxon>
        <taxon>Pseudomonadota</taxon>
        <taxon>Betaproteobacteria</taxon>
        <taxon>Burkholderiales</taxon>
        <taxon>Comamonadaceae</taxon>
        <taxon>Delftia</taxon>
    </lineage>
</organism>
<dbReference type="InterPro" id="IPR009057">
    <property type="entry name" value="Homeodomain-like_sf"/>
</dbReference>
<keyword evidence="5" id="KW-0804">Transcription</keyword>
<dbReference type="GO" id="GO:0043565">
    <property type="term" value="F:sequence-specific DNA binding"/>
    <property type="evidence" value="ECO:0007669"/>
    <property type="project" value="InterPro"/>
</dbReference>
<dbReference type="InterPro" id="IPR018060">
    <property type="entry name" value="HTH_AraC"/>
</dbReference>
<dbReference type="SUPFAM" id="SSF46689">
    <property type="entry name" value="Homeodomain-like"/>
    <property type="match status" value="1"/>
</dbReference>
<evidence type="ECO:0000256" key="3">
    <source>
        <dbReference type="ARBA" id="ARBA00023125"/>
    </source>
</evidence>
<keyword evidence="2" id="KW-0805">Transcription regulation</keyword>
<dbReference type="PANTHER" id="PTHR11019">
    <property type="entry name" value="HTH-TYPE TRANSCRIPTIONAL REGULATOR NIMR"/>
    <property type="match status" value="1"/>
</dbReference>
<gene>
    <name evidence="8" type="ORF">SAMN05421547_109213</name>
</gene>
<dbReference type="Pfam" id="PF12833">
    <property type="entry name" value="HTH_18"/>
    <property type="match status" value="1"/>
</dbReference>
<dbReference type="InterPro" id="IPR011051">
    <property type="entry name" value="RmlC_Cupin_sf"/>
</dbReference>
<dbReference type="InterPro" id="IPR014710">
    <property type="entry name" value="RmlC-like_jellyroll"/>
</dbReference>
<dbReference type="Proteomes" id="UP000183417">
    <property type="component" value="Unassembled WGS sequence"/>
</dbReference>
<dbReference type="GeneID" id="94692491"/>
<dbReference type="GO" id="GO:0003700">
    <property type="term" value="F:DNA-binding transcription factor activity"/>
    <property type="evidence" value="ECO:0007669"/>
    <property type="project" value="InterPro"/>
</dbReference>
<dbReference type="SMART" id="SM00342">
    <property type="entry name" value="HTH_ARAC"/>
    <property type="match status" value="1"/>
</dbReference>
<evidence type="ECO:0000313" key="8">
    <source>
        <dbReference type="EMBL" id="SDY93839.1"/>
    </source>
</evidence>
<dbReference type="Pfam" id="PF02311">
    <property type="entry name" value="AraC_binding"/>
    <property type="match status" value="1"/>
</dbReference>
<evidence type="ECO:0000259" key="7">
    <source>
        <dbReference type="PROSITE" id="PS01124"/>
    </source>
</evidence>
<dbReference type="Gene3D" id="1.10.10.60">
    <property type="entry name" value="Homeodomain-like"/>
    <property type="match status" value="1"/>
</dbReference>
<keyword evidence="4" id="KW-0010">Activator</keyword>
<dbReference type="InterPro" id="IPR003313">
    <property type="entry name" value="AraC-bd"/>
</dbReference>
<dbReference type="FunFam" id="1.10.10.60:FF:000132">
    <property type="entry name" value="AraC family transcriptional regulator"/>
    <property type="match status" value="1"/>
</dbReference>
<dbReference type="InterPro" id="IPR018062">
    <property type="entry name" value="HTH_AraC-typ_CS"/>
</dbReference>
<keyword evidence="1" id="KW-0678">Repressor</keyword>
<dbReference type="PRINTS" id="PR00032">
    <property type="entry name" value="HTHARAC"/>
</dbReference>
<name>A0A1H3P089_9BURK</name>
<feature type="region of interest" description="Disordered" evidence="6">
    <location>
        <begin position="273"/>
        <end position="293"/>
    </location>
</feature>
<evidence type="ECO:0000256" key="2">
    <source>
        <dbReference type="ARBA" id="ARBA00023015"/>
    </source>
</evidence>
<feature type="domain" description="HTH araC/xylS-type" evidence="7">
    <location>
        <begin position="189"/>
        <end position="278"/>
    </location>
</feature>
<evidence type="ECO:0000256" key="5">
    <source>
        <dbReference type="ARBA" id="ARBA00023163"/>
    </source>
</evidence>
<reference evidence="8 9" key="1">
    <citation type="submission" date="2016-10" db="EMBL/GenBank/DDBJ databases">
        <authorList>
            <person name="de Groot N.N."/>
        </authorList>
    </citation>
    <scope>NUCLEOTIDE SEQUENCE [LARGE SCALE GENOMIC DNA]</scope>
    <source>
        <strain evidence="8 9">LMG 24775</strain>
    </source>
</reference>
<dbReference type="Gene3D" id="2.60.120.10">
    <property type="entry name" value="Jelly Rolls"/>
    <property type="match status" value="1"/>
</dbReference>
<evidence type="ECO:0000256" key="4">
    <source>
        <dbReference type="ARBA" id="ARBA00023159"/>
    </source>
</evidence>
<sequence>MTTRQSGPLSHARTRACLDDVPAAAPLPPHGEHTARPVVAFATDMAAGAAIAPHAHRRGQLLHATEGVMLIRADSGSWVVPPGCAVWVPPQALHAIHMAAGPVAMRTVFVEPGLRPGLWQDCRVMQVTPLLRELVLEAIELPMDYPLGGREERVMQLILDEMERARALSLHVPMPRHGALAACCRSFVDDPSQDAGLASWAQRLHMHPRTLARLFLRETGMNFGAWCRQARLLLSLPRLAAGASVLEVALSHGYDSPSAFAAVFRRSFGAPPSAYQRNRPAQGRRGSSASISL</sequence>
<proteinExistence type="predicted"/>
<dbReference type="AlphaFoldDB" id="A0A1H3P089"/>
<accession>A0A1H3P089</accession>
<evidence type="ECO:0000256" key="1">
    <source>
        <dbReference type="ARBA" id="ARBA00022491"/>
    </source>
</evidence>
<dbReference type="PROSITE" id="PS00041">
    <property type="entry name" value="HTH_ARAC_FAMILY_1"/>
    <property type="match status" value="1"/>
</dbReference>
<dbReference type="PANTHER" id="PTHR11019:SF159">
    <property type="entry name" value="TRANSCRIPTIONAL REGULATOR-RELATED"/>
    <property type="match status" value="1"/>
</dbReference>